<dbReference type="PhylomeDB" id="E9GMN4"/>
<evidence type="ECO:0000256" key="3">
    <source>
        <dbReference type="SAM" id="Coils"/>
    </source>
</evidence>
<name>E9GMN4_DAPPU</name>
<evidence type="ECO:0000256" key="1">
    <source>
        <dbReference type="ARBA" id="ARBA00006438"/>
    </source>
</evidence>
<dbReference type="PANTHER" id="PTHR15668">
    <property type="entry name" value="JM1 PROTEIN"/>
    <property type="match status" value="1"/>
</dbReference>
<comment type="similarity">
    <text evidence="1">Belongs to the CCDC22 family.</text>
</comment>
<dbReference type="InterPro" id="IPR048348">
    <property type="entry name" value="CCDC22_CC"/>
</dbReference>
<dbReference type="InParanoid" id="E9GMN4"/>
<evidence type="ECO:0000313" key="8">
    <source>
        <dbReference type="Proteomes" id="UP000000305"/>
    </source>
</evidence>
<accession>E9GMN4</accession>
<dbReference type="GO" id="GO:2000060">
    <property type="term" value="P:positive regulation of ubiquitin-dependent protein catabolic process"/>
    <property type="evidence" value="ECO:0000318"/>
    <property type="project" value="GO_Central"/>
</dbReference>
<keyword evidence="8" id="KW-1185">Reference proteome</keyword>
<dbReference type="FunCoup" id="E9GMN4">
    <property type="interactions" value="1467"/>
</dbReference>
<dbReference type="PANTHER" id="PTHR15668:SF4">
    <property type="entry name" value="COILED-COIL DOMAIN-CONTAINING PROTEIN 22"/>
    <property type="match status" value="1"/>
</dbReference>
<keyword evidence="3" id="KW-0175">Coiled coil</keyword>
<dbReference type="GO" id="GO:0097602">
    <property type="term" value="F:cullin family protein binding"/>
    <property type="evidence" value="ECO:0000318"/>
    <property type="project" value="GO_Central"/>
</dbReference>
<reference evidence="7 8" key="1">
    <citation type="journal article" date="2011" name="Science">
        <title>The ecoresponsive genome of Daphnia pulex.</title>
        <authorList>
            <person name="Colbourne J.K."/>
            <person name="Pfrender M.E."/>
            <person name="Gilbert D."/>
            <person name="Thomas W.K."/>
            <person name="Tucker A."/>
            <person name="Oakley T.H."/>
            <person name="Tokishita S."/>
            <person name="Aerts A."/>
            <person name="Arnold G.J."/>
            <person name="Basu M.K."/>
            <person name="Bauer D.J."/>
            <person name="Caceres C.E."/>
            <person name="Carmel L."/>
            <person name="Casola C."/>
            <person name="Choi J.H."/>
            <person name="Detter J.C."/>
            <person name="Dong Q."/>
            <person name="Dusheyko S."/>
            <person name="Eads B.D."/>
            <person name="Frohlich T."/>
            <person name="Geiler-Samerotte K.A."/>
            <person name="Gerlach D."/>
            <person name="Hatcher P."/>
            <person name="Jogdeo S."/>
            <person name="Krijgsveld J."/>
            <person name="Kriventseva E.V."/>
            <person name="Kultz D."/>
            <person name="Laforsch C."/>
            <person name="Lindquist E."/>
            <person name="Lopez J."/>
            <person name="Manak J.R."/>
            <person name="Muller J."/>
            <person name="Pangilinan J."/>
            <person name="Patwardhan R.P."/>
            <person name="Pitluck S."/>
            <person name="Pritham E.J."/>
            <person name="Rechtsteiner A."/>
            <person name="Rho M."/>
            <person name="Rogozin I.B."/>
            <person name="Sakarya O."/>
            <person name="Salamov A."/>
            <person name="Schaack S."/>
            <person name="Shapiro H."/>
            <person name="Shiga Y."/>
            <person name="Skalitzky C."/>
            <person name="Smith Z."/>
            <person name="Souvorov A."/>
            <person name="Sung W."/>
            <person name="Tang Z."/>
            <person name="Tsuchiya D."/>
            <person name="Tu H."/>
            <person name="Vos H."/>
            <person name="Wang M."/>
            <person name="Wolf Y.I."/>
            <person name="Yamagata H."/>
            <person name="Yamada T."/>
            <person name="Ye Y."/>
            <person name="Shaw J.R."/>
            <person name="Andrews J."/>
            <person name="Crease T.J."/>
            <person name="Tang H."/>
            <person name="Lucas S.M."/>
            <person name="Robertson H.M."/>
            <person name="Bork P."/>
            <person name="Koonin E.V."/>
            <person name="Zdobnov E.M."/>
            <person name="Grigoriev I.V."/>
            <person name="Lynch M."/>
            <person name="Boore J.L."/>
        </authorList>
    </citation>
    <scope>NUCLEOTIDE SEQUENCE [LARGE SCALE GENOMIC DNA]</scope>
</reference>
<evidence type="ECO:0000313" key="7">
    <source>
        <dbReference type="EMBL" id="EFX79128.1"/>
    </source>
</evidence>
<gene>
    <name evidence="7" type="ORF">DAPPUDRAFT_304932</name>
</gene>
<evidence type="ECO:0000256" key="4">
    <source>
        <dbReference type="SAM" id="MobiDB-lite"/>
    </source>
</evidence>
<feature type="coiled-coil region" evidence="3">
    <location>
        <begin position="515"/>
        <end position="568"/>
    </location>
</feature>
<organism evidence="7 8">
    <name type="scientific">Daphnia pulex</name>
    <name type="common">Water flea</name>
    <dbReference type="NCBI Taxonomy" id="6669"/>
    <lineage>
        <taxon>Eukaryota</taxon>
        <taxon>Metazoa</taxon>
        <taxon>Ecdysozoa</taxon>
        <taxon>Arthropoda</taxon>
        <taxon>Crustacea</taxon>
        <taxon>Branchiopoda</taxon>
        <taxon>Diplostraca</taxon>
        <taxon>Cladocera</taxon>
        <taxon>Anomopoda</taxon>
        <taxon>Daphniidae</taxon>
        <taxon>Daphnia</taxon>
    </lineage>
</organism>
<dbReference type="HOGENOM" id="CLU_024231_1_0_1"/>
<feature type="domain" description="CCDC22 N-terminal" evidence="6">
    <location>
        <begin position="9"/>
        <end position="116"/>
    </location>
</feature>
<proteinExistence type="inferred from homology"/>
<dbReference type="EMBL" id="GL732553">
    <property type="protein sequence ID" value="EFX79128.1"/>
    <property type="molecule type" value="Genomic_DNA"/>
</dbReference>
<feature type="region of interest" description="Disordered" evidence="4">
    <location>
        <begin position="249"/>
        <end position="274"/>
    </location>
</feature>
<protein>
    <recommendedName>
        <fullName evidence="2">Coiled-coil domain-containing protein 22 homolog</fullName>
    </recommendedName>
</protein>
<dbReference type="Pfam" id="PF21674">
    <property type="entry name" value="CCDC22_N"/>
    <property type="match status" value="1"/>
</dbReference>
<dbReference type="eggNOG" id="KOG1937">
    <property type="taxonomic scope" value="Eukaryota"/>
</dbReference>
<evidence type="ECO:0000259" key="6">
    <source>
        <dbReference type="Pfam" id="PF21674"/>
    </source>
</evidence>
<feature type="domain" description="CCDC22 coiled-coil" evidence="5">
    <location>
        <begin position="236"/>
        <end position="541"/>
    </location>
</feature>
<evidence type="ECO:0000259" key="5">
    <source>
        <dbReference type="Pfam" id="PF05667"/>
    </source>
</evidence>
<dbReference type="Proteomes" id="UP000000305">
    <property type="component" value="Unassembled WGS sequence"/>
</dbReference>
<dbReference type="STRING" id="6669.E9GMN4"/>
<sequence length="573" mass="66094">MFKYYPINMEETDGIIIENLRKVGCDIENEVTSLVQFTTEMVIEGVVKCLVSIQSDLQLNHRMPPNLPARYKLCMEIAKACKDVAGYKGDLGYETFLHGSQTEIRNVFTVIIQKLPKVNEQPIADSVADPFQYTMKKIQNDILRQLHQPWLPSFCNFSCDNSLPFHSIDLTKKAFNSSGKVPQLSTIPHTQLIPSLIEKHLSELAADKYKYKFSVRKVNIIKKEQELPVLAFNSRFSLIRLLQYAEADKKKKKPLPPPKPSHLSGVSKSKTEGPTVEEQCQQLTIIIENLEQDLNLKHTELADVTEEVAKMKSMIECKEAKQNAQRKELDRQEKLYALLPEAPAHLERMKTLLQSNQGKMAVLEEQWLEIKKPFDDEYQIWLLRHENSTGEKLKAALEHTVMSLRSIVEEIRTKEDTIQKLQTHIESMPPSVLTRTFYTQRILSIVANVKKQNEEMHRVLEDVKSVQREINSIQGKVERTFTVTDEIIFRMAKSDETARRIYKYLISLQSDCSDIQKLVKESGNLSREIKDLEDQAETELRKNIATKIRRLQSDLEQIRTENQILEERVGTTS</sequence>
<dbReference type="AlphaFoldDB" id="E9GMN4"/>
<evidence type="ECO:0000256" key="2">
    <source>
        <dbReference type="ARBA" id="ARBA00017553"/>
    </source>
</evidence>
<dbReference type="OrthoDB" id="10266736at2759"/>
<dbReference type="KEGG" id="dpx:DAPPUDRAFT_304932"/>
<feature type="coiled-coil region" evidence="3">
    <location>
        <begin position="287"/>
        <end position="366"/>
    </location>
</feature>
<dbReference type="OMA" id="KFEQHIQ"/>
<dbReference type="InterPro" id="IPR008530">
    <property type="entry name" value="CCDC22"/>
</dbReference>
<dbReference type="InterPro" id="IPR048349">
    <property type="entry name" value="CCDC22_N"/>
</dbReference>
<dbReference type="Pfam" id="PF05667">
    <property type="entry name" value="CCDC22_CC"/>
    <property type="match status" value="1"/>
</dbReference>